<dbReference type="Proteomes" id="UP001603978">
    <property type="component" value="Unassembled WGS sequence"/>
</dbReference>
<name>A0ABW7AT96_9ACTN</name>
<evidence type="ECO:0008006" key="4">
    <source>
        <dbReference type="Google" id="ProtNLM"/>
    </source>
</evidence>
<evidence type="ECO:0000313" key="3">
    <source>
        <dbReference type="Proteomes" id="UP001603978"/>
    </source>
</evidence>
<proteinExistence type="predicted"/>
<feature type="region of interest" description="Disordered" evidence="1">
    <location>
        <begin position="59"/>
        <end position="105"/>
    </location>
</feature>
<evidence type="ECO:0000256" key="1">
    <source>
        <dbReference type="SAM" id="MobiDB-lite"/>
    </source>
</evidence>
<accession>A0ABW7AT96</accession>
<evidence type="ECO:0000313" key="2">
    <source>
        <dbReference type="EMBL" id="MFG1709447.1"/>
    </source>
</evidence>
<gene>
    <name evidence="2" type="ORF">ACFLIM_40285</name>
</gene>
<feature type="compositionally biased region" description="Basic and acidic residues" evidence="1">
    <location>
        <begin position="94"/>
        <end position="105"/>
    </location>
</feature>
<organism evidence="2 3">
    <name type="scientific">Nonomuraea marmarensis</name>
    <dbReference type="NCBI Taxonomy" id="3351344"/>
    <lineage>
        <taxon>Bacteria</taxon>
        <taxon>Bacillati</taxon>
        <taxon>Actinomycetota</taxon>
        <taxon>Actinomycetes</taxon>
        <taxon>Streptosporangiales</taxon>
        <taxon>Streptosporangiaceae</taxon>
        <taxon>Nonomuraea</taxon>
    </lineage>
</organism>
<sequence length="105" mass="11339">MGYVYVGFVDVYSRAIVGCTVSLTNHTTLVRESLDMACGGANAQGSRSSWVHPSLRHPLISDQADGGKRSQIPHHVNGVRDSRALRVLTAPRSPGERGDAGRQLR</sequence>
<keyword evidence="3" id="KW-1185">Reference proteome</keyword>
<dbReference type="RefSeq" id="WP_393174222.1">
    <property type="nucleotide sequence ID" value="NZ_JBICRM010000036.1"/>
</dbReference>
<comment type="caution">
    <text evidence="2">The sequence shown here is derived from an EMBL/GenBank/DDBJ whole genome shotgun (WGS) entry which is preliminary data.</text>
</comment>
<protein>
    <recommendedName>
        <fullName evidence="4">Integrase core domain-containing protein</fullName>
    </recommendedName>
</protein>
<dbReference type="EMBL" id="JBICRM010000036">
    <property type="protein sequence ID" value="MFG1709447.1"/>
    <property type="molecule type" value="Genomic_DNA"/>
</dbReference>
<reference evidence="2 3" key="1">
    <citation type="submission" date="2024-10" db="EMBL/GenBank/DDBJ databases">
        <authorList>
            <person name="Topkara A.R."/>
            <person name="Saygin H."/>
        </authorList>
    </citation>
    <scope>NUCLEOTIDE SEQUENCE [LARGE SCALE GENOMIC DNA]</scope>
    <source>
        <strain evidence="2 3">M3C6</strain>
    </source>
</reference>